<accession>A0ABD1E2C2</accession>
<reference evidence="2 3" key="1">
    <citation type="submission" date="2024-05" db="EMBL/GenBank/DDBJ databases">
        <title>Genetic variation in Jamaican populations of the coffee berry borer (Hypothenemus hampei).</title>
        <authorList>
            <person name="Errbii M."/>
            <person name="Myrie A."/>
        </authorList>
    </citation>
    <scope>NUCLEOTIDE SEQUENCE [LARGE SCALE GENOMIC DNA]</scope>
    <source>
        <strain evidence="2">JA-Hopewell-2020-01-JO</strain>
        <tissue evidence="2">Whole body</tissue>
    </source>
</reference>
<sequence length="382" mass="43955">MSVISGIDKQPLDAQKVIAEDNINKKVLYSSDDFGPYVVYIEASENLKKIDIRLVKNKGSNRLAVEFTNFVSANNFLNNKRLVDKGYNLFIPYNFVTCKGVVRRVDLEFSEEVLMSNCRSNATILNIKRISRKNISNDSVDFIPTGTIIVTFRVVFIARINTNRSKSCPEFLRQLEIKKLMAFENLTYYDASNSVKKNYVSKGDMIFNSNDFPKILSNKPNNINHDQRITPNQRRNEHCSNNKTKRSFAQVTNNTSPKKRIILKSYNNKAINDCLLYPNGRPSTSKDSPIMSPISYIPSSIENDPVVEPSCAEFNNNNYSQDYNVLPQEALMEHLENILHLLPNVSKNKKSMIYRILNNTSPPYNDNYKYRDLDDPDEMDFY</sequence>
<feature type="region of interest" description="Disordered" evidence="1">
    <location>
        <begin position="217"/>
        <end position="239"/>
    </location>
</feature>
<dbReference type="AlphaFoldDB" id="A0ABD1E2C2"/>
<evidence type="ECO:0000256" key="1">
    <source>
        <dbReference type="SAM" id="MobiDB-lite"/>
    </source>
</evidence>
<dbReference type="EMBL" id="JBDJPC010000013">
    <property type="protein sequence ID" value="KAL1488728.1"/>
    <property type="molecule type" value="Genomic_DNA"/>
</dbReference>
<dbReference type="Proteomes" id="UP001566132">
    <property type="component" value="Unassembled WGS sequence"/>
</dbReference>
<keyword evidence="3" id="KW-1185">Reference proteome</keyword>
<proteinExistence type="predicted"/>
<protein>
    <submittedName>
        <fullName evidence="2">Uncharacterized protein</fullName>
    </submittedName>
</protein>
<organism evidence="2 3">
    <name type="scientific">Hypothenemus hampei</name>
    <name type="common">Coffee berry borer</name>
    <dbReference type="NCBI Taxonomy" id="57062"/>
    <lineage>
        <taxon>Eukaryota</taxon>
        <taxon>Metazoa</taxon>
        <taxon>Ecdysozoa</taxon>
        <taxon>Arthropoda</taxon>
        <taxon>Hexapoda</taxon>
        <taxon>Insecta</taxon>
        <taxon>Pterygota</taxon>
        <taxon>Neoptera</taxon>
        <taxon>Endopterygota</taxon>
        <taxon>Coleoptera</taxon>
        <taxon>Polyphaga</taxon>
        <taxon>Cucujiformia</taxon>
        <taxon>Curculionidae</taxon>
        <taxon>Scolytinae</taxon>
        <taxon>Hypothenemus</taxon>
    </lineage>
</organism>
<name>A0ABD1E2C2_HYPHA</name>
<feature type="compositionally biased region" description="Polar residues" evidence="1">
    <location>
        <begin position="218"/>
        <end position="233"/>
    </location>
</feature>
<evidence type="ECO:0000313" key="3">
    <source>
        <dbReference type="Proteomes" id="UP001566132"/>
    </source>
</evidence>
<gene>
    <name evidence="2" type="ORF">ABEB36_014527</name>
</gene>
<evidence type="ECO:0000313" key="2">
    <source>
        <dbReference type="EMBL" id="KAL1488728.1"/>
    </source>
</evidence>
<comment type="caution">
    <text evidence="2">The sequence shown here is derived from an EMBL/GenBank/DDBJ whole genome shotgun (WGS) entry which is preliminary data.</text>
</comment>